<gene>
    <name evidence="1" type="ORF">Rt10032_c12g4727</name>
</gene>
<dbReference type="InterPro" id="IPR032675">
    <property type="entry name" value="LRR_dom_sf"/>
</dbReference>
<dbReference type="AlphaFoldDB" id="A0A511KJZ6"/>
<evidence type="ECO:0000313" key="2">
    <source>
        <dbReference type="Proteomes" id="UP000321518"/>
    </source>
</evidence>
<dbReference type="Gene3D" id="3.80.10.10">
    <property type="entry name" value="Ribonuclease Inhibitor"/>
    <property type="match status" value="1"/>
</dbReference>
<sequence length="509" mass="57728">MLNMTRATRMKQSSKLLRLPAELLAIVLRDAYEHEPLPVPLCRKLLSLRDLTKGTNKIDHPYSPPTYRRSLALSGIPSTSPLLGLPIELLEQIFSDVHESATPDLPLCRALLPLFDVFSRPRHKRVKIRQSDALFHFHQTVQWRPEVGEMCQSFTVTDKGGRFVDDVPPIDLRNLLTNLPNLVRLDLTGSTLVRAFFEYCTARLQDDRLPTLRTLALTVPTEQVDHSFPFPIEGLYPFHHLDTLALALPYLSRGNDSEPGPSFPSLRHLAFKFRIVHDLTGITRIIEGSPALRQLEVHDYSPQRNFRRLLEAAARLGTVDDLTLEGAPYAGRWKVPTEVGSFTVLTKLSLSHGCSARHAPTFTLFRRLPLESLSFGPRTKPSGSRLVKLATGPTKLPTLRFLHLDNIEPGYCHEIDFASAQKAELKKWQDKGWGFAWFACSFSPDHFWQLETAAASGGAGLTGRTVEAAETNRRIWDVKSGVKRRLKELKKVEREVRCWRIRLRRCACW</sequence>
<protein>
    <recommendedName>
        <fullName evidence="3">Proteophosphoglycan ppg4</fullName>
    </recommendedName>
</protein>
<organism evidence="1 2">
    <name type="scientific">Rhodotorula toruloides</name>
    <name type="common">Yeast</name>
    <name type="synonym">Rhodosporidium toruloides</name>
    <dbReference type="NCBI Taxonomy" id="5286"/>
    <lineage>
        <taxon>Eukaryota</taxon>
        <taxon>Fungi</taxon>
        <taxon>Dikarya</taxon>
        <taxon>Basidiomycota</taxon>
        <taxon>Pucciniomycotina</taxon>
        <taxon>Microbotryomycetes</taxon>
        <taxon>Sporidiobolales</taxon>
        <taxon>Sporidiobolaceae</taxon>
        <taxon>Rhodotorula</taxon>
    </lineage>
</organism>
<accession>A0A511KJZ6</accession>
<evidence type="ECO:0000313" key="1">
    <source>
        <dbReference type="EMBL" id="GEM10710.1"/>
    </source>
</evidence>
<proteinExistence type="predicted"/>
<evidence type="ECO:0008006" key="3">
    <source>
        <dbReference type="Google" id="ProtNLM"/>
    </source>
</evidence>
<name>A0A511KJZ6_RHOTO</name>
<dbReference type="EMBL" id="BJWK01000012">
    <property type="protein sequence ID" value="GEM10710.1"/>
    <property type="molecule type" value="Genomic_DNA"/>
</dbReference>
<comment type="caution">
    <text evidence="1">The sequence shown here is derived from an EMBL/GenBank/DDBJ whole genome shotgun (WGS) entry which is preliminary data.</text>
</comment>
<dbReference type="Proteomes" id="UP000321518">
    <property type="component" value="Unassembled WGS sequence"/>
</dbReference>
<dbReference type="SUPFAM" id="SSF52047">
    <property type="entry name" value="RNI-like"/>
    <property type="match status" value="1"/>
</dbReference>
<dbReference type="OrthoDB" id="2529478at2759"/>
<reference evidence="1 2" key="1">
    <citation type="submission" date="2019-07" db="EMBL/GenBank/DDBJ databases">
        <title>Rhodotorula toruloides NBRC10032 genome sequencing.</title>
        <authorList>
            <person name="Shida Y."/>
            <person name="Takaku H."/>
            <person name="Ogasawara W."/>
            <person name="Mori K."/>
        </authorList>
    </citation>
    <scope>NUCLEOTIDE SEQUENCE [LARGE SCALE GENOMIC DNA]</scope>
    <source>
        <strain evidence="1 2">NBRC10032</strain>
    </source>
</reference>